<dbReference type="InterPro" id="IPR036890">
    <property type="entry name" value="HATPase_C_sf"/>
</dbReference>
<evidence type="ECO:0000256" key="6">
    <source>
        <dbReference type="ARBA" id="ARBA00022777"/>
    </source>
</evidence>
<keyword evidence="8" id="KW-0902">Two-component regulatory system</keyword>
<sequence>MPGAAVRGYGVPVVTWGRLGPRRLTALDALVGVALVLLTAVRTPAPLAVGLALLCGSPLALRRRRPVPVLVVVAIAGSVAAAVGTAGEAVVFAIAYALWPVALSAPARRAVPALVGALAAVTAGAVVGATVPGLPVVPTPSGQESFTATPAPVLLYAATVLAGSWALARAVRARRRHAAQVAELRADRAVAEERLRIARDIHDVVGHSLSLIAMKAAVANHLAESHPGQGRAALAAIERVSRAALDDVRVVLGALRDPADTAPSFTELDRLVEDVRAAGVGVDVDRAADLSRVPAAVRASAYRIAQEALTNVLRHAGPARCRLTVATEAGELVVAVVDDAPRVRAAGPPGHGLRGMRERAAMHGGTLTAGTEPGRGFAVRARLPFTPTVSDE</sequence>
<evidence type="ECO:0000259" key="11">
    <source>
        <dbReference type="Pfam" id="PF02518"/>
    </source>
</evidence>
<protein>
    <recommendedName>
        <fullName evidence="2">histidine kinase</fullName>
        <ecNumber evidence="2">2.7.13.3</ecNumber>
    </recommendedName>
</protein>
<dbReference type="InterPro" id="IPR011712">
    <property type="entry name" value="Sig_transdc_His_kin_sub3_dim/P"/>
</dbReference>
<dbReference type="STRING" id="47855.GA0070606_0872"/>
<dbReference type="EMBL" id="FMHZ01000002">
    <property type="protein sequence ID" value="SCL45844.1"/>
    <property type="molecule type" value="Genomic_DNA"/>
</dbReference>
<evidence type="ECO:0000256" key="9">
    <source>
        <dbReference type="SAM" id="Coils"/>
    </source>
</evidence>
<keyword evidence="6 14" id="KW-0418">Kinase</keyword>
<organism evidence="14 15">
    <name type="scientific">Micromonospora citrea</name>
    <dbReference type="NCBI Taxonomy" id="47855"/>
    <lineage>
        <taxon>Bacteria</taxon>
        <taxon>Bacillati</taxon>
        <taxon>Actinomycetota</taxon>
        <taxon>Actinomycetes</taxon>
        <taxon>Micromonosporales</taxon>
        <taxon>Micromonosporaceae</taxon>
        <taxon>Micromonospora</taxon>
    </lineage>
</organism>
<evidence type="ECO:0000256" key="5">
    <source>
        <dbReference type="ARBA" id="ARBA00022741"/>
    </source>
</evidence>
<evidence type="ECO:0000259" key="13">
    <source>
        <dbReference type="Pfam" id="PF23539"/>
    </source>
</evidence>
<keyword evidence="10" id="KW-0472">Membrane</keyword>
<evidence type="ECO:0000313" key="15">
    <source>
        <dbReference type="Proteomes" id="UP000199001"/>
    </source>
</evidence>
<dbReference type="InterPro" id="IPR055558">
    <property type="entry name" value="DUF7134"/>
</dbReference>
<feature type="transmembrane region" description="Helical" evidence="10">
    <location>
        <begin position="89"/>
        <end position="107"/>
    </location>
</feature>
<proteinExistence type="predicted"/>
<dbReference type="Pfam" id="PF23539">
    <property type="entry name" value="DUF7134"/>
    <property type="match status" value="1"/>
</dbReference>
<dbReference type="SUPFAM" id="SSF55874">
    <property type="entry name" value="ATPase domain of HSP90 chaperone/DNA topoisomerase II/histidine kinase"/>
    <property type="match status" value="1"/>
</dbReference>
<feature type="domain" description="Histidine kinase/HSP90-like ATPase" evidence="11">
    <location>
        <begin position="300"/>
        <end position="386"/>
    </location>
</feature>
<name>A0A1C6TVP0_9ACTN</name>
<dbReference type="Pfam" id="PF07730">
    <property type="entry name" value="HisKA_3"/>
    <property type="match status" value="1"/>
</dbReference>
<evidence type="ECO:0000256" key="3">
    <source>
        <dbReference type="ARBA" id="ARBA00022553"/>
    </source>
</evidence>
<dbReference type="GO" id="GO:0000155">
    <property type="term" value="F:phosphorelay sensor kinase activity"/>
    <property type="evidence" value="ECO:0007669"/>
    <property type="project" value="InterPro"/>
</dbReference>
<dbReference type="Proteomes" id="UP000199001">
    <property type="component" value="Unassembled WGS sequence"/>
</dbReference>
<keyword evidence="15" id="KW-1185">Reference proteome</keyword>
<dbReference type="GO" id="GO:0005524">
    <property type="term" value="F:ATP binding"/>
    <property type="evidence" value="ECO:0007669"/>
    <property type="project" value="UniProtKB-KW"/>
</dbReference>
<evidence type="ECO:0000256" key="2">
    <source>
        <dbReference type="ARBA" id="ARBA00012438"/>
    </source>
</evidence>
<keyword evidence="7" id="KW-0067">ATP-binding</keyword>
<feature type="domain" description="DUF7134" evidence="13">
    <location>
        <begin position="26"/>
        <end position="175"/>
    </location>
</feature>
<dbReference type="Gene3D" id="1.20.5.1930">
    <property type="match status" value="1"/>
</dbReference>
<dbReference type="AlphaFoldDB" id="A0A1C6TVP0"/>
<evidence type="ECO:0000256" key="8">
    <source>
        <dbReference type="ARBA" id="ARBA00023012"/>
    </source>
</evidence>
<keyword evidence="4" id="KW-0808">Transferase</keyword>
<feature type="transmembrane region" description="Helical" evidence="10">
    <location>
        <begin position="153"/>
        <end position="171"/>
    </location>
</feature>
<dbReference type="GO" id="GO:0016020">
    <property type="term" value="C:membrane"/>
    <property type="evidence" value="ECO:0007669"/>
    <property type="project" value="InterPro"/>
</dbReference>
<reference evidence="15" key="1">
    <citation type="submission" date="2016-06" db="EMBL/GenBank/DDBJ databases">
        <authorList>
            <person name="Varghese N."/>
            <person name="Submissions Spin"/>
        </authorList>
    </citation>
    <scope>NUCLEOTIDE SEQUENCE [LARGE SCALE GENOMIC DNA]</scope>
    <source>
        <strain evidence="15">DSM 43903</strain>
    </source>
</reference>
<dbReference type="PANTHER" id="PTHR24421">
    <property type="entry name" value="NITRATE/NITRITE SENSOR PROTEIN NARX-RELATED"/>
    <property type="match status" value="1"/>
</dbReference>
<dbReference type="GO" id="GO:0046983">
    <property type="term" value="F:protein dimerization activity"/>
    <property type="evidence" value="ECO:0007669"/>
    <property type="project" value="InterPro"/>
</dbReference>
<gene>
    <name evidence="14" type="ORF">GA0070606_0872</name>
</gene>
<feature type="transmembrane region" description="Helical" evidence="10">
    <location>
        <begin position="29"/>
        <end position="54"/>
    </location>
</feature>
<dbReference type="CDD" id="cd16917">
    <property type="entry name" value="HATPase_UhpB-NarQ-NarX-like"/>
    <property type="match status" value="1"/>
</dbReference>
<evidence type="ECO:0000256" key="10">
    <source>
        <dbReference type="SAM" id="Phobius"/>
    </source>
</evidence>
<dbReference type="Gene3D" id="3.30.565.10">
    <property type="entry name" value="Histidine kinase-like ATPase, C-terminal domain"/>
    <property type="match status" value="1"/>
</dbReference>
<evidence type="ECO:0000259" key="12">
    <source>
        <dbReference type="Pfam" id="PF07730"/>
    </source>
</evidence>
<evidence type="ECO:0000256" key="7">
    <source>
        <dbReference type="ARBA" id="ARBA00022840"/>
    </source>
</evidence>
<evidence type="ECO:0000256" key="4">
    <source>
        <dbReference type="ARBA" id="ARBA00022679"/>
    </source>
</evidence>
<feature type="transmembrane region" description="Helical" evidence="10">
    <location>
        <begin position="66"/>
        <end position="83"/>
    </location>
</feature>
<dbReference type="Pfam" id="PF02518">
    <property type="entry name" value="HATPase_c"/>
    <property type="match status" value="1"/>
</dbReference>
<dbReference type="InterPro" id="IPR003594">
    <property type="entry name" value="HATPase_dom"/>
</dbReference>
<feature type="coiled-coil region" evidence="9">
    <location>
        <begin position="174"/>
        <end position="201"/>
    </location>
</feature>
<dbReference type="EC" id="2.7.13.3" evidence="2"/>
<keyword evidence="5" id="KW-0547">Nucleotide-binding</keyword>
<feature type="domain" description="Signal transduction histidine kinase subgroup 3 dimerisation and phosphoacceptor" evidence="12">
    <location>
        <begin position="193"/>
        <end position="259"/>
    </location>
</feature>
<dbReference type="PANTHER" id="PTHR24421:SF10">
    <property type="entry name" value="NITRATE_NITRITE SENSOR PROTEIN NARQ"/>
    <property type="match status" value="1"/>
</dbReference>
<comment type="catalytic activity">
    <reaction evidence="1">
        <text>ATP + protein L-histidine = ADP + protein N-phospho-L-histidine.</text>
        <dbReference type="EC" id="2.7.13.3"/>
    </reaction>
</comment>
<dbReference type="OrthoDB" id="227596at2"/>
<keyword evidence="9" id="KW-0175">Coiled coil</keyword>
<keyword evidence="10" id="KW-1133">Transmembrane helix</keyword>
<accession>A0A1C6TVP0</accession>
<feature type="transmembrane region" description="Helical" evidence="10">
    <location>
        <begin position="114"/>
        <end position="133"/>
    </location>
</feature>
<evidence type="ECO:0000256" key="1">
    <source>
        <dbReference type="ARBA" id="ARBA00000085"/>
    </source>
</evidence>
<keyword evidence="10" id="KW-0812">Transmembrane</keyword>
<evidence type="ECO:0000313" key="14">
    <source>
        <dbReference type="EMBL" id="SCL45844.1"/>
    </source>
</evidence>
<dbReference type="InterPro" id="IPR050482">
    <property type="entry name" value="Sensor_HK_TwoCompSys"/>
</dbReference>
<keyword evidence="3" id="KW-0597">Phosphoprotein</keyword>